<protein>
    <submittedName>
        <fullName evidence="1">Uncharacterized protein</fullName>
    </submittedName>
</protein>
<dbReference type="Gene3D" id="3.40.50.300">
    <property type="entry name" value="P-loop containing nucleotide triphosphate hydrolases"/>
    <property type="match status" value="1"/>
</dbReference>
<dbReference type="AlphaFoldDB" id="A0A439DXZ6"/>
<dbReference type="Pfam" id="PF03237">
    <property type="entry name" value="Terminase_6N"/>
    <property type="match status" value="1"/>
</dbReference>
<comment type="caution">
    <text evidence="1">The sequence shown here is derived from an EMBL/GenBank/DDBJ whole genome shotgun (WGS) entry which is preliminary data.</text>
</comment>
<accession>A0A439DXZ6</accession>
<organism evidence="1 2">
    <name type="scientific">Mycolicibacterium elephantis DSM 44368</name>
    <dbReference type="NCBI Taxonomy" id="1335622"/>
    <lineage>
        <taxon>Bacteria</taxon>
        <taxon>Bacillati</taxon>
        <taxon>Actinomycetota</taxon>
        <taxon>Actinomycetes</taxon>
        <taxon>Mycobacteriales</taxon>
        <taxon>Mycobacteriaceae</taxon>
        <taxon>Mycolicibacterium</taxon>
    </lineage>
</organism>
<dbReference type="InterPro" id="IPR027417">
    <property type="entry name" value="P-loop_NTPase"/>
</dbReference>
<gene>
    <name evidence="1" type="ORF">MELE44368_13075</name>
</gene>
<evidence type="ECO:0000313" key="1">
    <source>
        <dbReference type="EMBL" id="RWA22340.1"/>
    </source>
</evidence>
<evidence type="ECO:0000313" key="2">
    <source>
        <dbReference type="Proteomes" id="UP000287177"/>
    </source>
</evidence>
<dbReference type="Proteomes" id="UP000287177">
    <property type="component" value="Unassembled WGS sequence"/>
</dbReference>
<proteinExistence type="predicted"/>
<sequence length="516" mass="55481">MTMTADPITTLTAARALRAVRAQRRPSSPAELACRLDPKFVVTPTIRLLSDLAVRSVTEPDHRDIVSTPPRTGKSRLLAIWTVVWALMRDPNMQIMVVSYSDELAQEHSREARRIINEHSEFLGIRLSPDKTAVSRWRVDGHAGGLLATGINSGATGFGASGLMIIDDPVKDAAEADSAAHRRRVVNEYRSTLATRLHPGASVLLVMTRWHERDLAGELLDSEPEVWRHTNIPAVAEAGIPDALGRAPGVAMTSALGFTADHYAAARRTSGERAWFALYEGVPAAPEGGLIKREWLDQWRLPAAPSAPSMTVVGVDPSDSGSGDACGIVAASLTRDGVVAVIADVSAPMTSDAWARAAVELAVDVGASEIAVESFAARETYQRVVNDALRRYKLDRPVRVTAWPPKGSGRGGGDAIARSSALLQALETGTVRIAGHLPSLEQAAVHWQQHQHQPDALAALVVAHDVVTHAAGQQWTLVSPLDLERRLGVRRIAPPDWMARRIANCPAARAGRGGWS</sequence>
<reference evidence="1 2" key="1">
    <citation type="submission" date="2013-06" db="EMBL/GenBank/DDBJ databases">
        <title>The draft sequence of the Mycobacterium elephantis genome.</title>
        <authorList>
            <person name="Pettersson F.B."/>
            <person name="Das S."/>
            <person name="Dasgupta S."/>
            <person name="Bhattacharya A."/>
            <person name="Kirsebom L.A."/>
        </authorList>
    </citation>
    <scope>NUCLEOTIDE SEQUENCE [LARGE SCALE GENOMIC DNA]</scope>
    <source>
        <strain evidence="1 2">DSM 44368</strain>
    </source>
</reference>
<name>A0A439DXZ6_9MYCO</name>
<dbReference type="EMBL" id="ATDN01000005">
    <property type="protein sequence ID" value="RWA22340.1"/>
    <property type="molecule type" value="Genomic_DNA"/>
</dbReference>
<keyword evidence="2" id="KW-1185">Reference proteome</keyword>